<evidence type="ECO:0000313" key="10">
    <source>
        <dbReference type="Proteomes" id="UP000803884"/>
    </source>
</evidence>
<sequence length="571" mass="64730">MGWSENVMAQGVLGFFQACVWLVWNVGLYWQRRLWHWLTEKSDKRLLIETLNASRQFEEWHAAALELDRLLGNDVWRASQADYPNNYYNYELIAQRTYVLEEAIANGDIMQIHDLLRSGLERNPGGILNPKLYSKANAGTKILIEDYYTLVVEAIRIFTIWPSNLVEQGVVERGPTPQMKMDLLHDARMSYGRTVLVLQGGSIFGLCHLGVVKAMYERGLLPRIIAGTATGAIMAAWVGVHTETELLDCLKGERINLGAFAASSERAAAKSNVSSGWIWLQTFHRRVRRFLQSGFILDPDVLEETVRANVGEMTFGEAYNRTQRILNITISPSGPGAITLLNYLTAPHILIWSAALVSNAADRSKTRIRLMCKDSEGRIVPYENFPATKRPYRSTPATPKESPLSRLGELFNVEHFIISQARPYIAPFLYPSLRRSRTSVFAVFARFMLWEFQHRLRQLDILGLLSPGIKRLLLDEIVPGPALTLVPEIRLADWARLLRNPTGAEVDHWIERGERSVWPNAAQLEVRLSVEQELEKSYQLVRRGPVDSEERARGKGPKRRKTRAASAGKSL</sequence>
<keyword evidence="7" id="KW-0472">Membrane</keyword>
<evidence type="ECO:0000256" key="7">
    <source>
        <dbReference type="SAM" id="Phobius"/>
    </source>
</evidence>
<keyword evidence="3" id="KW-0442">Lipid degradation</keyword>
<gene>
    <name evidence="9" type="ORF">WHR41_05810</name>
</gene>
<proteinExistence type="predicted"/>
<evidence type="ECO:0000256" key="1">
    <source>
        <dbReference type="ARBA" id="ARBA00002682"/>
    </source>
</evidence>
<dbReference type="Proteomes" id="UP000803884">
    <property type="component" value="Unassembled WGS sequence"/>
</dbReference>
<evidence type="ECO:0000256" key="2">
    <source>
        <dbReference type="ARBA" id="ARBA00022801"/>
    </source>
</evidence>
<dbReference type="RefSeq" id="XP_069228437.1">
    <property type="nucleotide sequence ID" value="XM_069374415.1"/>
</dbReference>
<keyword evidence="7" id="KW-0812">Transmembrane</keyword>
<feature type="region of interest" description="Disordered" evidence="6">
    <location>
        <begin position="542"/>
        <end position="571"/>
    </location>
</feature>
<evidence type="ECO:0000256" key="5">
    <source>
        <dbReference type="PROSITE-ProRule" id="PRU01161"/>
    </source>
</evidence>
<dbReference type="GO" id="GO:0016042">
    <property type="term" value="P:lipid catabolic process"/>
    <property type="evidence" value="ECO:0007669"/>
    <property type="project" value="UniProtKB-KW"/>
</dbReference>
<dbReference type="CDD" id="cd07229">
    <property type="entry name" value="Pat_TGL3_like"/>
    <property type="match status" value="1"/>
</dbReference>
<keyword evidence="2" id="KW-0378">Hydrolase</keyword>
<keyword evidence="10" id="KW-1185">Reference proteome</keyword>
<feature type="compositionally biased region" description="Basic residues" evidence="6">
    <location>
        <begin position="554"/>
        <end position="563"/>
    </location>
</feature>
<keyword evidence="4" id="KW-0443">Lipid metabolism</keyword>
<dbReference type="SUPFAM" id="SSF52151">
    <property type="entry name" value="FabD/lysophospholipase-like"/>
    <property type="match status" value="1"/>
</dbReference>
<dbReference type="AlphaFoldDB" id="A0AB34KMF0"/>
<dbReference type="GO" id="GO:0004806">
    <property type="term" value="F:triacylglycerol lipase activity"/>
    <property type="evidence" value="ECO:0007669"/>
    <property type="project" value="InterPro"/>
</dbReference>
<reference evidence="9 10" key="1">
    <citation type="journal article" date="2020" name="Microbiol. Resour. Announc.">
        <title>Draft Genome Sequence of a Cladosporium Species Isolated from the Mesophotic Ascidian Didemnum maculosum.</title>
        <authorList>
            <person name="Gioti A."/>
            <person name="Siaperas R."/>
            <person name="Nikolaivits E."/>
            <person name="Le Goff G."/>
            <person name="Ouazzani J."/>
            <person name="Kotoulas G."/>
            <person name="Topakas E."/>
        </authorList>
    </citation>
    <scope>NUCLEOTIDE SEQUENCE [LARGE SCALE GENOMIC DNA]</scope>
    <source>
        <strain evidence="9 10">TM138-S3</strain>
    </source>
</reference>
<comment type="caution">
    <text evidence="9">The sequence shown here is derived from an EMBL/GenBank/DDBJ whole genome shotgun (WGS) entry which is preliminary data.</text>
</comment>
<evidence type="ECO:0000256" key="3">
    <source>
        <dbReference type="ARBA" id="ARBA00022963"/>
    </source>
</evidence>
<dbReference type="PANTHER" id="PTHR14226">
    <property type="entry name" value="NEUROPATHY TARGET ESTERASE/SWISS CHEESE D.MELANOGASTER"/>
    <property type="match status" value="1"/>
</dbReference>
<dbReference type="EMBL" id="JAAQHG020000020">
    <property type="protein sequence ID" value="KAL1585331.1"/>
    <property type="molecule type" value="Genomic_DNA"/>
</dbReference>
<feature type="domain" description="PNPLA" evidence="8">
    <location>
        <begin position="196"/>
        <end position="391"/>
    </location>
</feature>
<comment type="caution">
    <text evidence="5">Lacks conserved residue(s) required for the propagation of feature annotation.</text>
</comment>
<dbReference type="InterPro" id="IPR021771">
    <property type="entry name" value="Triacylglycerol_lipase_N"/>
</dbReference>
<dbReference type="InterPro" id="IPR050301">
    <property type="entry name" value="NTE"/>
</dbReference>
<evidence type="ECO:0000256" key="4">
    <source>
        <dbReference type="ARBA" id="ARBA00023098"/>
    </source>
</evidence>
<dbReference type="Pfam" id="PF01734">
    <property type="entry name" value="Patatin"/>
    <property type="match status" value="1"/>
</dbReference>
<dbReference type="PANTHER" id="PTHR14226:SF44">
    <property type="entry name" value="TRIACYLGLYCEROL LIPASE 3"/>
    <property type="match status" value="1"/>
</dbReference>
<dbReference type="GO" id="GO:0006641">
    <property type="term" value="P:triglyceride metabolic process"/>
    <property type="evidence" value="ECO:0007669"/>
    <property type="project" value="UniProtKB-ARBA"/>
</dbReference>
<dbReference type="InterPro" id="IPR016035">
    <property type="entry name" value="Acyl_Trfase/lysoPLipase"/>
</dbReference>
<evidence type="ECO:0000313" key="9">
    <source>
        <dbReference type="EMBL" id="KAL1585331.1"/>
    </source>
</evidence>
<evidence type="ECO:0000256" key="6">
    <source>
        <dbReference type="SAM" id="MobiDB-lite"/>
    </source>
</evidence>
<name>A0AB34KMF0_9PEZI</name>
<dbReference type="InterPro" id="IPR002641">
    <property type="entry name" value="PNPLA_dom"/>
</dbReference>
<dbReference type="GeneID" id="96007253"/>
<accession>A0AB34KMF0</accession>
<feature type="compositionally biased region" description="Basic and acidic residues" evidence="6">
    <location>
        <begin position="544"/>
        <end position="553"/>
    </location>
</feature>
<organism evidence="9 10">
    <name type="scientific">Cladosporium halotolerans</name>
    <dbReference type="NCBI Taxonomy" id="1052096"/>
    <lineage>
        <taxon>Eukaryota</taxon>
        <taxon>Fungi</taxon>
        <taxon>Dikarya</taxon>
        <taxon>Ascomycota</taxon>
        <taxon>Pezizomycotina</taxon>
        <taxon>Dothideomycetes</taxon>
        <taxon>Dothideomycetidae</taxon>
        <taxon>Cladosporiales</taxon>
        <taxon>Cladosporiaceae</taxon>
        <taxon>Cladosporium</taxon>
    </lineage>
</organism>
<dbReference type="Gene3D" id="3.40.1090.10">
    <property type="entry name" value="Cytosolic phospholipase A2 catalytic domain"/>
    <property type="match status" value="1"/>
</dbReference>
<protein>
    <recommendedName>
        <fullName evidence="8">PNPLA domain-containing protein</fullName>
    </recommendedName>
</protein>
<keyword evidence="7" id="KW-1133">Transmembrane helix</keyword>
<evidence type="ECO:0000259" key="8">
    <source>
        <dbReference type="PROSITE" id="PS51635"/>
    </source>
</evidence>
<dbReference type="PROSITE" id="PS51635">
    <property type="entry name" value="PNPLA"/>
    <property type="match status" value="1"/>
</dbReference>
<feature type="transmembrane region" description="Helical" evidence="7">
    <location>
        <begin position="220"/>
        <end position="240"/>
    </location>
</feature>
<comment type="function">
    <text evidence="1">Probable lipid hydrolase.</text>
</comment>
<dbReference type="Pfam" id="PF11815">
    <property type="entry name" value="DUF3336"/>
    <property type="match status" value="1"/>
</dbReference>